<dbReference type="RefSeq" id="XP_069211922.1">
    <property type="nucleotide sequence ID" value="XM_069351536.1"/>
</dbReference>
<sequence>MTPRPALARTPLLALLGAAPRRAALPTHLQLPRTTPHRPASHAAGTVLAYQSLVTRIVVETAPKKYHRPEAHAAKITMTPFVTRPAGPAYAAPLATLRPTKMLAYTPAGDQSARHTPMEYPLPEGVAKVVLNLRFDPARSWMAYLANFRLPSTVEELVLLFSLDGAAPRRERDAAEWQWDLVRALTSGMAAHLRTVRYTLVDAELGAAGEASVCESIRREVWRWCSEAYECQDLPTRAARMREGGAAGPDTAEERSAHEAAFAPWNNLAFLSSEEYCSRVGPEQFALEIQEK</sequence>
<reference evidence="1 2" key="1">
    <citation type="submission" date="2023-08" db="EMBL/GenBank/DDBJ databases">
        <title>Annotated Genome Sequence of Vanrija albida AlHP1.</title>
        <authorList>
            <person name="Herzog R."/>
        </authorList>
    </citation>
    <scope>NUCLEOTIDE SEQUENCE [LARGE SCALE GENOMIC DNA]</scope>
    <source>
        <strain evidence="1 2">AlHP1</strain>
    </source>
</reference>
<dbReference type="GeneID" id="95984016"/>
<dbReference type="EMBL" id="JBBXJM010000002">
    <property type="protein sequence ID" value="KAL1411978.1"/>
    <property type="molecule type" value="Genomic_DNA"/>
</dbReference>
<accession>A0ABR3QC88</accession>
<organism evidence="1 2">
    <name type="scientific">Vanrija albida</name>
    <dbReference type="NCBI Taxonomy" id="181172"/>
    <lineage>
        <taxon>Eukaryota</taxon>
        <taxon>Fungi</taxon>
        <taxon>Dikarya</taxon>
        <taxon>Basidiomycota</taxon>
        <taxon>Agaricomycotina</taxon>
        <taxon>Tremellomycetes</taxon>
        <taxon>Trichosporonales</taxon>
        <taxon>Trichosporonaceae</taxon>
        <taxon>Vanrija</taxon>
    </lineage>
</organism>
<gene>
    <name evidence="1" type="ORF">Q8F55_002973</name>
</gene>
<comment type="caution">
    <text evidence="1">The sequence shown here is derived from an EMBL/GenBank/DDBJ whole genome shotgun (WGS) entry which is preliminary data.</text>
</comment>
<evidence type="ECO:0000313" key="1">
    <source>
        <dbReference type="EMBL" id="KAL1411978.1"/>
    </source>
</evidence>
<protein>
    <submittedName>
        <fullName evidence="1">Uncharacterized protein</fullName>
    </submittedName>
</protein>
<evidence type="ECO:0000313" key="2">
    <source>
        <dbReference type="Proteomes" id="UP001565368"/>
    </source>
</evidence>
<dbReference type="Proteomes" id="UP001565368">
    <property type="component" value="Unassembled WGS sequence"/>
</dbReference>
<proteinExistence type="predicted"/>
<keyword evidence="2" id="KW-1185">Reference proteome</keyword>
<name>A0ABR3QC88_9TREE</name>